<accession>A0A9Q0WHW1</accession>
<comment type="function">
    <text evidence="4">Dirigent proteins impart stereoselectivity on the phenoxy radical-coupling reaction, yielding optically active lignans from two molecules of coniferyl alcohol in the biosynthesis of lignans, flavonolignans, and alkaloids and thus plays a central role in plant secondary metabolism.</text>
</comment>
<evidence type="ECO:0000313" key="5">
    <source>
        <dbReference type="EMBL" id="KAJ6765940.1"/>
    </source>
</evidence>
<dbReference type="InterPro" id="IPR004265">
    <property type="entry name" value="Dirigent"/>
</dbReference>
<dbReference type="Gene3D" id="2.40.480.10">
    <property type="entry name" value="Allene oxide cyclase-like"/>
    <property type="match status" value="1"/>
</dbReference>
<dbReference type="Proteomes" id="UP001151532">
    <property type="component" value="Chromosome 4"/>
</dbReference>
<keyword evidence="6" id="KW-1185">Reference proteome</keyword>
<dbReference type="OrthoDB" id="829727at2759"/>
<reference evidence="5" key="2">
    <citation type="journal article" date="2023" name="Int. J. Mol. Sci.">
        <title>De Novo Assembly and Annotation of 11 Diverse Shrub Willow (Salix) Genomes Reveals Novel Gene Organization in Sex-Linked Regions.</title>
        <authorList>
            <person name="Hyden B."/>
            <person name="Feng K."/>
            <person name="Yates T.B."/>
            <person name="Jawdy S."/>
            <person name="Cereghino C."/>
            <person name="Smart L.B."/>
            <person name="Muchero W."/>
        </authorList>
    </citation>
    <scope>NUCLEOTIDE SEQUENCE</scope>
    <source>
        <tissue evidence="5">Shoot tip</tissue>
    </source>
</reference>
<evidence type="ECO:0000256" key="4">
    <source>
        <dbReference type="RuleBase" id="RU363099"/>
    </source>
</evidence>
<comment type="subcellular location">
    <subcellularLocation>
        <location evidence="4">Secreted</location>
        <location evidence="4">Extracellular space</location>
        <location evidence="4">Apoplast</location>
    </subcellularLocation>
</comment>
<organism evidence="5 6">
    <name type="scientific">Salix purpurea</name>
    <name type="common">Purple osier willow</name>
    <dbReference type="NCBI Taxonomy" id="77065"/>
    <lineage>
        <taxon>Eukaryota</taxon>
        <taxon>Viridiplantae</taxon>
        <taxon>Streptophyta</taxon>
        <taxon>Embryophyta</taxon>
        <taxon>Tracheophyta</taxon>
        <taxon>Spermatophyta</taxon>
        <taxon>Magnoliopsida</taxon>
        <taxon>eudicotyledons</taxon>
        <taxon>Gunneridae</taxon>
        <taxon>Pentapetalae</taxon>
        <taxon>rosids</taxon>
        <taxon>fabids</taxon>
        <taxon>Malpighiales</taxon>
        <taxon>Salicaceae</taxon>
        <taxon>Saliceae</taxon>
        <taxon>Salix</taxon>
    </lineage>
</organism>
<dbReference type="Pfam" id="PF03018">
    <property type="entry name" value="Dirigent"/>
    <property type="match status" value="1"/>
</dbReference>
<protein>
    <recommendedName>
        <fullName evidence="4">Dirigent protein</fullName>
    </recommendedName>
</protein>
<dbReference type="GO" id="GO:0048046">
    <property type="term" value="C:apoplast"/>
    <property type="evidence" value="ECO:0007669"/>
    <property type="project" value="UniProtKB-SubCell"/>
</dbReference>
<sequence>MRGCRSKCDFSKARNIVEFPEPISISIVRNACCEYYTESWPFPRKEQDTTLHFFLQEILSGENPSPVKVARSNCTEGDPSPPPFGSVFAVDDPLKEGPGPESQTIGNAQGLYLSSSQENSGFTLVMLVDSAFTTGEFNGSSFSVFSRNPVSEAEDREVAVVGGRWQFRLARGFAKIKTSYLNTTNGDVILEYTVTL</sequence>
<evidence type="ECO:0000313" key="6">
    <source>
        <dbReference type="Proteomes" id="UP001151532"/>
    </source>
</evidence>
<comment type="subunit">
    <text evidence="2 4">Homodimer.</text>
</comment>
<gene>
    <name evidence="5" type="ORF">OIU79_022002</name>
</gene>
<keyword evidence="3 4" id="KW-0964">Secreted</keyword>
<name>A0A9Q0WHW1_SALPP</name>
<comment type="similarity">
    <text evidence="1 4">Belongs to the plant dirigent protein family.</text>
</comment>
<dbReference type="GO" id="GO:0009699">
    <property type="term" value="P:phenylpropanoid biosynthetic process"/>
    <property type="evidence" value="ECO:0007669"/>
    <property type="project" value="UniProtKB-ARBA"/>
</dbReference>
<dbReference type="AlphaFoldDB" id="A0A9Q0WHW1"/>
<dbReference type="PANTHER" id="PTHR21495">
    <property type="entry name" value="NUCLEOPORIN-RELATED"/>
    <property type="match status" value="1"/>
</dbReference>
<dbReference type="InterPro" id="IPR044859">
    <property type="entry name" value="Allene_oxi_cyc_Dirigent"/>
</dbReference>
<evidence type="ECO:0000256" key="1">
    <source>
        <dbReference type="ARBA" id="ARBA00010746"/>
    </source>
</evidence>
<dbReference type="EMBL" id="JAPFFK010000004">
    <property type="protein sequence ID" value="KAJ6765940.1"/>
    <property type="molecule type" value="Genomic_DNA"/>
</dbReference>
<evidence type="ECO:0000256" key="3">
    <source>
        <dbReference type="ARBA" id="ARBA00022525"/>
    </source>
</evidence>
<proteinExistence type="inferred from homology"/>
<keyword evidence="4" id="KW-0052">Apoplast</keyword>
<evidence type="ECO:0000256" key="2">
    <source>
        <dbReference type="ARBA" id="ARBA00011738"/>
    </source>
</evidence>
<comment type="caution">
    <text evidence="5">The sequence shown here is derived from an EMBL/GenBank/DDBJ whole genome shotgun (WGS) entry which is preliminary data.</text>
</comment>
<reference evidence="5" key="1">
    <citation type="submission" date="2022-11" db="EMBL/GenBank/DDBJ databases">
        <authorList>
            <person name="Hyden B.L."/>
            <person name="Feng K."/>
            <person name="Yates T."/>
            <person name="Jawdy S."/>
            <person name="Smart L.B."/>
            <person name="Muchero W."/>
        </authorList>
    </citation>
    <scope>NUCLEOTIDE SEQUENCE</scope>
    <source>
        <tissue evidence="5">Shoot tip</tissue>
    </source>
</reference>